<accession>A0A0B0IMQ9</accession>
<dbReference type="STRING" id="333138.LQ50_06035"/>
<name>A0A0B0IMQ9_9BACI</name>
<keyword evidence="3" id="KW-1185">Reference proteome</keyword>
<gene>
    <name evidence="2" type="ORF">LQ50_06035</name>
</gene>
<keyword evidence="1" id="KW-0472">Membrane</keyword>
<evidence type="ECO:0000313" key="3">
    <source>
        <dbReference type="Proteomes" id="UP000030832"/>
    </source>
</evidence>
<feature type="transmembrane region" description="Helical" evidence="1">
    <location>
        <begin position="20"/>
        <end position="39"/>
    </location>
</feature>
<dbReference type="PANTHER" id="PTHR40278:SF1">
    <property type="entry name" value="DNA UTILIZATION PROTEIN HOFN"/>
    <property type="match status" value="1"/>
</dbReference>
<dbReference type="OrthoDB" id="2971140at2"/>
<proteinExistence type="predicted"/>
<dbReference type="InterPro" id="IPR052534">
    <property type="entry name" value="Extracell_DNA_Util/SecSys_Comp"/>
</dbReference>
<evidence type="ECO:0008006" key="4">
    <source>
        <dbReference type="Google" id="ProtNLM"/>
    </source>
</evidence>
<dbReference type="PANTHER" id="PTHR40278">
    <property type="entry name" value="DNA UTILIZATION PROTEIN HOFN"/>
    <property type="match status" value="1"/>
</dbReference>
<organism evidence="2 3">
    <name type="scientific">Halalkalibacter okhensis</name>
    <dbReference type="NCBI Taxonomy" id="333138"/>
    <lineage>
        <taxon>Bacteria</taxon>
        <taxon>Bacillati</taxon>
        <taxon>Bacillota</taxon>
        <taxon>Bacilli</taxon>
        <taxon>Bacillales</taxon>
        <taxon>Bacillaceae</taxon>
        <taxon>Halalkalibacter</taxon>
    </lineage>
</organism>
<dbReference type="RefSeq" id="WP_034626962.1">
    <property type="nucleotide sequence ID" value="NZ_JRJU01000005.1"/>
</dbReference>
<dbReference type="AlphaFoldDB" id="A0A0B0IMQ9"/>
<sequence length="191" mass="21426">MLVEINLLPEKQKRDITYPLISFIVLILVAVGTTALYFYQSSVKEETTQLREEIYAVQLESVQLTEQLQVKDDTGYAEYAQAVTVLEDKVIPTSLLVDELVSLLPERGFFLNFEYELPGEVKVEASFDQIEEVAAYYDALETSPVVSSVTLSVVDSSHAASLSNEQVLPRYFASFIIDIQTSEVRNLGESQ</sequence>
<comment type="caution">
    <text evidence="2">The sequence shown here is derived from an EMBL/GenBank/DDBJ whole genome shotgun (WGS) entry which is preliminary data.</text>
</comment>
<keyword evidence="1" id="KW-0812">Transmembrane</keyword>
<reference evidence="2 3" key="1">
    <citation type="submission" date="2014-09" db="EMBL/GenBank/DDBJ databases">
        <title>Genome sequencing and annotation of Bacillus Okhensis strain Kh10-101T.</title>
        <authorList>
            <person name="Prakash J.S."/>
        </authorList>
    </citation>
    <scope>NUCLEOTIDE SEQUENCE [LARGE SCALE GENOMIC DNA]</scope>
    <source>
        <strain evidence="3">Kh10-101T</strain>
    </source>
</reference>
<protein>
    <recommendedName>
        <fullName evidence="4">Fimbrial assembly protein</fullName>
    </recommendedName>
</protein>
<dbReference type="eggNOG" id="COG3166">
    <property type="taxonomic scope" value="Bacteria"/>
</dbReference>
<evidence type="ECO:0000256" key="1">
    <source>
        <dbReference type="SAM" id="Phobius"/>
    </source>
</evidence>
<keyword evidence="1" id="KW-1133">Transmembrane helix</keyword>
<dbReference type="Proteomes" id="UP000030832">
    <property type="component" value="Unassembled WGS sequence"/>
</dbReference>
<dbReference type="EMBL" id="JRJU01000005">
    <property type="protein sequence ID" value="KHF40946.1"/>
    <property type="molecule type" value="Genomic_DNA"/>
</dbReference>
<evidence type="ECO:0000313" key="2">
    <source>
        <dbReference type="EMBL" id="KHF40946.1"/>
    </source>
</evidence>